<evidence type="ECO:0000313" key="4">
    <source>
        <dbReference type="EMBL" id="TPX15509.1"/>
    </source>
</evidence>
<dbReference type="InterPro" id="IPR017956">
    <property type="entry name" value="AT_hook_DNA-bd_motif"/>
</dbReference>
<feature type="region of interest" description="Disordered" evidence="2">
    <location>
        <begin position="726"/>
        <end position="757"/>
    </location>
</feature>
<dbReference type="AlphaFoldDB" id="A0A507BDS1"/>
<gene>
    <name evidence="4" type="ORF">E0L32_004489</name>
</gene>
<dbReference type="GO" id="GO:0003677">
    <property type="term" value="F:DNA binding"/>
    <property type="evidence" value="ECO:0007669"/>
    <property type="project" value="InterPro"/>
</dbReference>
<dbReference type="STRING" id="1093900.A0A507BDS1"/>
<evidence type="ECO:0000313" key="5">
    <source>
        <dbReference type="Proteomes" id="UP000319257"/>
    </source>
</evidence>
<dbReference type="Proteomes" id="UP000319257">
    <property type="component" value="Unassembled WGS sequence"/>
</dbReference>
<feature type="region of interest" description="Disordered" evidence="2">
    <location>
        <begin position="629"/>
        <end position="692"/>
    </location>
</feature>
<keyword evidence="1" id="KW-0479">Metal-binding</keyword>
<keyword evidence="5" id="KW-1185">Reference proteome</keyword>
<dbReference type="OrthoDB" id="5412288at2759"/>
<feature type="region of interest" description="Disordered" evidence="2">
    <location>
        <begin position="317"/>
        <end position="530"/>
    </location>
</feature>
<dbReference type="PROSITE" id="PS50157">
    <property type="entry name" value="ZINC_FINGER_C2H2_2"/>
    <property type="match status" value="1"/>
</dbReference>
<feature type="region of interest" description="Disordered" evidence="2">
    <location>
        <begin position="579"/>
        <end position="611"/>
    </location>
</feature>
<keyword evidence="1" id="KW-0862">Zinc</keyword>
<dbReference type="GeneID" id="41971936"/>
<dbReference type="PRINTS" id="PR00929">
    <property type="entry name" value="ATHOOK"/>
</dbReference>
<feature type="compositionally biased region" description="Basic and acidic residues" evidence="2">
    <location>
        <begin position="448"/>
        <end position="458"/>
    </location>
</feature>
<evidence type="ECO:0000256" key="2">
    <source>
        <dbReference type="SAM" id="MobiDB-lite"/>
    </source>
</evidence>
<dbReference type="InterPro" id="IPR013087">
    <property type="entry name" value="Znf_C2H2_type"/>
</dbReference>
<proteinExistence type="predicted"/>
<protein>
    <recommendedName>
        <fullName evidence="3">C2H2-type domain-containing protein</fullName>
    </recommendedName>
</protein>
<feature type="compositionally biased region" description="Polar residues" evidence="2">
    <location>
        <begin position="317"/>
        <end position="326"/>
    </location>
</feature>
<feature type="compositionally biased region" description="Basic and acidic residues" evidence="2">
    <location>
        <begin position="378"/>
        <end position="400"/>
    </location>
</feature>
<keyword evidence="1" id="KW-0863">Zinc-finger</keyword>
<evidence type="ECO:0000256" key="1">
    <source>
        <dbReference type="PROSITE-ProRule" id="PRU00042"/>
    </source>
</evidence>
<feature type="compositionally biased region" description="Basic residues" evidence="2">
    <location>
        <begin position="430"/>
        <end position="447"/>
    </location>
</feature>
<feature type="compositionally biased region" description="Acidic residues" evidence="2">
    <location>
        <begin position="648"/>
        <end position="661"/>
    </location>
</feature>
<accession>A0A507BDS1</accession>
<feature type="compositionally biased region" description="Low complexity" evidence="2">
    <location>
        <begin position="629"/>
        <end position="647"/>
    </location>
</feature>
<name>A0A507BDS1_9PEZI</name>
<comment type="caution">
    <text evidence="4">The sequence shown here is derived from an EMBL/GenBank/DDBJ whole genome shotgun (WGS) entry which is preliminary data.</text>
</comment>
<organism evidence="4 5">
    <name type="scientific">Thyridium curvatum</name>
    <dbReference type="NCBI Taxonomy" id="1093900"/>
    <lineage>
        <taxon>Eukaryota</taxon>
        <taxon>Fungi</taxon>
        <taxon>Dikarya</taxon>
        <taxon>Ascomycota</taxon>
        <taxon>Pezizomycotina</taxon>
        <taxon>Sordariomycetes</taxon>
        <taxon>Sordariomycetidae</taxon>
        <taxon>Thyridiales</taxon>
        <taxon>Thyridiaceae</taxon>
        <taxon>Thyridium</taxon>
    </lineage>
</organism>
<dbReference type="EMBL" id="SKBQ01000021">
    <property type="protein sequence ID" value="TPX15509.1"/>
    <property type="molecule type" value="Genomic_DNA"/>
</dbReference>
<dbReference type="GO" id="GO:0008270">
    <property type="term" value="F:zinc ion binding"/>
    <property type="evidence" value="ECO:0007669"/>
    <property type="project" value="UniProtKB-KW"/>
</dbReference>
<dbReference type="Pfam" id="PF10680">
    <property type="entry name" value="RRN9"/>
    <property type="match status" value="1"/>
</dbReference>
<feature type="region of interest" description="Disordered" evidence="2">
    <location>
        <begin position="223"/>
        <end position="264"/>
    </location>
</feature>
<dbReference type="RefSeq" id="XP_030997220.1">
    <property type="nucleotide sequence ID" value="XM_031138906.1"/>
</dbReference>
<sequence>MSAPSKGEDGNIPFDYDTDEIRSIDSEDLYEARPNRWKGSHATWRTLTEDDRLTHTALEQTRNQDLSVHLYNAFALKHRHRRRRGGKSSAATAGDSVEGQVGLAIIIIIHFYKPDQMNTHRETQDVDKVTGQPVDWNPDWEPPKGWTAWPMRRHQLPSDEFFKTAGEDGPGAARDVYRHPRPPAHPSAALEEAVSATILKLASAKFRKRGLGEPKLHRKAAAEEAQAAEEQRRPATGPDVFFSSTGSPAAIKADPETKRSAALDSTAPTYMPVVSADDQRSYELLRPSTRHILSSLDRALTVLHNARVAGINYLSESSATNTSDSEAGSDPRPRPRRGRGRPRSNTPGRRTASAALLSSPDMDTEGPRRKGRPRTRYASREGESEREALERIARQRHDKMPVYPSSPEASEEEHETFETAAEEEEDKQRQKQKQQPKRNRGKPRKAYPRLEGESERAYLVRIARLQHKKIPQFSGSSSSGEEDEEDKKPPPPEEATTPPPAQQDNRHPSSSAHASPPPTITDAQRQRNRQALLERWSPRDWSDVLAAAALAGFPPGVLSRTARRCAELFGEGVDTRTIPPHRGPVVTTRYTPGVKQSVEDYSDNSGSDDDNAMAVDTVLQLRALSRQSSAAAFTTSPEPSAAPSSPSSEDDDGEGDDDNEDGDRRSSSKGTPAGRRPRPRRNRSSSVGGGGVTSYCHHADCARAVQGFSRRANLVRHLRLVHGEEEAPGLATSSRGPTPIVAPTAADSGGGGGEGVKNNKVLDADMYDYDCYSEEGGDVSGGVHVDGFLRPIKTQKGWRGPG</sequence>
<dbReference type="InParanoid" id="A0A507BDS1"/>
<evidence type="ECO:0000259" key="3">
    <source>
        <dbReference type="PROSITE" id="PS50157"/>
    </source>
</evidence>
<feature type="compositionally biased region" description="Acidic residues" evidence="2">
    <location>
        <begin position="600"/>
        <end position="611"/>
    </location>
</feature>
<reference evidence="4 5" key="1">
    <citation type="submission" date="2019-06" db="EMBL/GenBank/DDBJ databases">
        <title>Draft genome sequence of the filamentous fungus Phialemoniopsis curvata isolated from diesel fuel.</title>
        <authorList>
            <person name="Varaljay V.A."/>
            <person name="Lyon W.J."/>
            <person name="Crouch A.L."/>
            <person name="Drake C.E."/>
            <person name="Hollomon J.M."/>
            <person name="Nadeau L.J."/>
            <person name="Nunn H.S."/>
            <person name="Stevenson B.S."/>
            <person name="Bojanowski C.L."/>
            <person name="Crookes-Goodson W.J."/>
        </authorList>
    </citation>
    <scope>NUCLEOTIDE SEQUENCE [LARGE SCALE GENOMIC DNA]</scope>
    <source>
        <strain evidence="4 5">D216</strain>
    </source>
</reference>
<feature type="compositionally biased region" description="Acidic residues" evidence="2">
    <location>
        <begin position="409"/>
        <end position="425"/>
    </location>
</feature>
<feature type="domain" description="C2H2-type" evidence="3">
    <location>
        <begin position="699"/>
        <end position="727"/>
    </location>
</feature>
<dbReference type="InterPro" id="IPR019622">
    <property type="entry name" value="Rrn9_dom"/>
</dbReference>